<proteinExistence type="inferred from homology"/>
<keyword evidence="5" id="KW-0186">Copper</keyword>
<dbReference type="InterPro" id="IPR022739">
    <property type="entry name" value="Polyphenol_oxidase_cen"/>
</dbReference>
<comment type="cofactor">
    <cofactor evidence="1">
        <name>Cu(2+)</name>
        <dbReference type="ChEBI" id="CHEBI:29036"/>
    </cofactor>
</comment>
<dbReference type="Pfam" id="PF12142">
    <property type="entry name" value="PPO1_DWL"/>
    <property type="match status" value="1"/>
</dbReference>
<dbReference type="InterPro" id="IPR002227">
    <property type="entry name" value="Tyrosinase_Cu-bd"/>
</dbReference>
<feature type="non-terminal residue" evidence="7">
    <location>
        <position position="1"/>
    </location>
</feature>
<dbReference type="InterPro" id="IPR008922">
    <property type="entry name" value="Di-copper_centre_dom_sf"/>
</dbReference>
<accession>A0A699T0A5</accession>
<dbReference type="Gene3D" id="1.10.1280.10">
    <property type="entry name" value="Di-copper center containing domain from catechol oxidase"/>
    <property type="match status" value="1"/>
</dbReference>
<evidence type="ECO:0000256" key="5">
    <source>
        <dbReference type="ARBA" id="ARBA00023008"/>
    </source>
</evidence>
<protein>
    <submittedName>
        <fullName evidence="7">Polyphenol oxidase I, chloroplastic-like</fullName>
    </submittedName>
</protein>
<dbReference type="Pfam" id="PF00264">
    <property type="entry name" value="Tyrosinase"/>
    <property type="match status" value="1"/>
</dbReference>
<comment type="similarity">
    <text evidence="2">Belongs to the tyrosinase family.</text>
</comment>
<dbReference type="SUPFAM" id="SSF48056">
    <property type="entry name" value="Di-copper centre-containing domain"/>
    <property type="match status" value="1"/>
</dbReference>
<name>A0A699T0A5_TANCI</name>
<evidence type="ECO:0000256" key="1">
    <source>
        <dbReference type="ARBA" id="ARBA00001973"/>
    </source>
</evidence>
<dbReference type="PROSITE" id="PS00498">
    <property type="entry name" value="TYROSINASE_2"/>
    <property type="match status" value="1"/>
</dbReference>
<evidence type="ECO:0000259" key="6">
    <source>
        <dbReference type="PROSITE" id="PS00498"/>
    </source>
</evidence>
<organism evidence="7">
    <name type="scientific">Tanacetum cinerariifolium</name>
    <name type="common">Dalmatian daisy</name>
    <name type="synonym">Chrysanthemum cinerariifolium</name>
    <dbReference type="NCBI Taxonomy" id="118510"/>
    <lineage>
        <taxon>Eukaryota</taxon>
        <taxon>Viridiplantae</taxon>
        <taxon>Streptophyta</taxon>
        <taxon>Embryophyta</taxon>
        <taxon>Tracheophyta</taxon>
        <taxon>Spermatophyta</taxon>
        <taxon>Magnoliopsida</taxon>
        <taxon>eudicotyledons</taxon>
        <taxon>Gunneridae</taxon>
        <taxon>Pentapetalae</taxon>
        <taxon>asterids</taxon>
        <taxon>campanulids</taxon>
        <taxon>Asterales</taxon>
        <taxon>Asteraceae</taxon>
        <taxon>Asteroideae</taxon>
        <taxon>Anthemideae</taxon>
        <taxon>Anthemidinae</taxon>
        <taxon>Tanacetum</taxon>
    </lineage>
</organism>
<feature type="domain" description="Tyrosinase copper-binding" evidence="6">
    <location>
        <begin position="94"/>
        <end position="105"/>
    </location>
</feature>
<dbReference type="GO" id="GO:0046872">
    <property type="term" value="F:metal ion binding"/>
    <property type="evidence" value="ECO:0007669"/>
    <property type="project" value="UniProtKB-KW"/>
</dbReference>
<gene>
    <name evidence="7" type="ORF">Tci_874748</name>
</gene>
<keyword evidence="3" id="KW-0479">Metal-binding</keyword>
<dbReference type="PRINTS" id="PR00092">
    <property type="entry name" value="TYROSINASE"/>
</dbReference>
<evidence type="ECO:0000256" key="2">
    <source>
        <dbReference type="ARBA" id="ARBA00009928"/>
    </source>
</evidence>
<sequence length="213" mass="24678">VVDLDYTGQERGASCIDQLGINMSTMYKQMINNAPDYKSFFGGEYRAGQDPYDGKDPTVGSIERGPHTAMHIWVSDPRMPNREDMGNLYSAGYDPLFYAHHANVDRMWNIWKELGGRGHHDPTESDWLDASYVFYDENKQLVRVYNRNCCDTTLMGYEYETSRIPWSRARPVPRTKNPRDLTTSMQQIERVEKINFPVKLDQIVKVLVKRPTT</sequence>
<dbReference type="InterPro" id="IPR050316">
    <property type="entry name" value="Tyrosinase/Hemocyanin"/>
</dbReference>
<comment type="caution">
    <text evidence="7">The sequence shown here is derived from an EMBL/GenBank/DDBJ whole genome shotgun (WGS) entry which is preliminary data.</text>
</comment>
<dbReference type="EMBL" id="BKCJ011200384">
    <property type="protein sequence ID" value="GFD02779.1"/>
    <property type="molecule type" value="Genomic_DNA"/>
</dbReference>
<evidence type="ECO:0000313" key="7">
    <source>
        <dbReference type="EMBL" id="GFD02779.1"/>
    </source>
</evidence>
<dbReference type="GO" id="GO:0004097">
    <property type="term" value="F:catechol oxidase activity"/>
    <property type="evidence" value="ECO:0007669"/>
    <property type="project" value="InterPro"/>
</dbReference>
<dbReference type="AlphaFoldDB" id="A0A699T0A5"/>
<dbReference type="PANTHER" id="PTHR11474:SF123">
    <property type="entry name" value="CATECHOL OXIDASE"/>
    <property type="match status" value="1"/>
</dbReference>
<evidence type="ECO:0000256" key="4">
    <source>
        <dbReference type="ARBA" id="ARBA00023002"/>
    </source>
</evidence>
<evidence type="ECO:0000256" key="3">
    <source>
        <dbReference type="ARBA" id="ARBA00022723"/>
    </source>
</evidence>
<keyword evidence="4" id="KW-0560">Oxidoreductase</keyword>
<dbReference type="PANTHER" id="PTHR11474">
    <property type="entry name" value="TYROSINASE FAMILY MEMBER"/>
    <property type="match status" value="1"/>
</dbReference>
<reference evidence="7" key="1">
    <citation type="journal article" date="2019" name="Sci. Rep.">
        <title>Draft genome of Tanacetum cinerariifolium, the natural source of mosquito coil.</title>
        <authorList>
            <person name="Yamashiro T."/>
            <person name="Shiraishi A."/>
            <person name="Satake H."/>
            <person name="Nakayama K."/>
        </authorList>
    </citation>
    <scope>NUCLEOTIDE SEQUENCE</scope>
</reference>
<feature type="non-terminal residue" evidence="7">
    <location>
        <position position="213"/>
    </location>
</feature>